<evidence type="ECO:0000256" key="1">
    <source>
        <dbReference type="ARBA" id="ARBA00022729"/>
    </source>
</evidence>
<feature type="domain" description="SbsA Ig-like" evidence="3">
    <location>
        <begin position="827"/>
        <end position="933"/>
    </location>
</feature>
<organism evidence="4 5">
    <name type="scientific">Parvularcula maris</name>
    <dbReference type="NCBI Taxonomy" id="2965077"/>
    <lineage>
        <taxon>Bacteria</taxon>
        <taxon>Pseudomonadati</taxon>
        <taxon>Pseudomonadota</taxon>
        <taxon>Alphaproteobacteria</taxon>
        <taxon>Parvularculales</taxon>
        <taxon>Parvularculaceae</taxon>
        <taxon>Parvularcula</taxon>
    </lineage>
</organism>
<feature type="compositionally biased region" description="Polar residues" evidence="2">
    <location>
        <begin position="829"/>
        <end position="840"/>
    </location>
</feature>
<name>A0A9X2RLB4_9PROT</name>
<sequence length="1020" mass="107025">MVASYTDFYTGDAAEAGSPQLVASSVVDGSVGIAPNASLRFVFDQPLSATSLEGGSVEVRVGGQLVAGEVSLSSDRMVLTFTPSGSLPSGSDVEVTVSGFVGVSGAEMAQATSSFSTLGSYDLLRSPGVAAAATSQNGSRGPSSAIDGNDGSYWQTAYRQTPAYGVETYAEYELPGSATVSGLTAYDPISASYAESFIVKLYDALGAELYESPLQSLGSDGRVSLSFAEVAGVSKVRVQLIENDPNYARLASFSLLGFYEDANVPAGDFDAPRVFSMSPAPRTGGVEVTSPIVLTFGEGEVLDPTTVSSSTVRVRLDNSSNNVVAGSYEVAGNRITFTPLTTLPSNRRVYVRVETNGVRDVSGQGTAFFQDYFDTGADGADEEAPRVVMMTPASGTEASPQSPVVLTFSESLNAATINTNAVTMIVDGVRRNPSISRSADNRTLTLSTSLPASSQVTVVVTSDVQDLAGNGAAPFQASYMTGEALDTTRPRITVQRPSSGASGVPGATAVTLYADDALAASSIGEALFLAQDGTLIPGSFRLEGEGQALVAVPDEPFASDGSLVQVWVTSDATDEAGNQLYDHAGSFRTEDTSSDGSRAPTIQRSSPNFYTSQNPLSTVFLVEFSEPLDPASVSADTVDLTAPSGAKIAGQVSLEKGGRVIRFVPDEPLTGVQGTYAYLNFRSGIADLDGQAFSPASYYYYFVQPDLGAGETGLDEMAPMLTAQFPPQGAEGVGINAEVTLDFSETVAAITADAGTIALRRASDGQLYEGSFRFSSSDRRVVFTPFAPLPPETEFEVAISGIEDRSGNSLSETVSAFTTGRTPDFQGPSRVSSTPDNNNTDVPVNAYVQVSFDEPIAEASVTDQSVRLYDRTGGVFVEGEASLSADGLTVSFVPDEPLAVNRDYDTYISYYASLTDLTGNAGGYNWIYPRFTTGLEEDETSPEVLLTSPVAGQTDVPTNARIRVRFSEPIEPASLDAITLADSQGNTVEVTKTLTDARTQATLTPKTLLQQNEGYDVRVA</sequence>
<evidence type="ECO:0000256" key="2">
    <source>
        <dbReference type="SAM" id="MobiDB-lite"/>
    </source>
</evidence>
<dbReference type="InterPro" id="IPR014755">
    <property type="entry name" value="Cu-Rt/internalin_Ig-like"/>
</dbReference>
<evidence type="ECO:0000313" key="4">
    <source>
        <dbReference type="EMBL" id="MCQ8186648.1"/>
    </source>
</evidence>
<protein>
    <submittedName>
        <fullName evidence="4">Ig-like domain-containing protein</fullName>
    </submittedName>
</protein>
<feature type="region of interest" description="Disordered" evidence="2">
    <location>
        <begin position="818"/>
        <end position="840"/>
    </location>
</feature>
<evidence type="ECO:0000313" key="5">
    <source>
        <dbReference type="Proteomes" id="UP001142610"/>
    </source>
</evidence>
<evidence type="ECO:0000259" key="3">
    <source>
        <dbReference type="Pfam" id="PF13205"/>
    </source>
</evidence>
<comment type="caution">
    <text evidence="4">The sequence shown here is derived from an EMBL/GenBank/DDBJ whole genome shotgun (WGS) entry which is preliminary data.</text>
</comment>
<dbReference type="InterPro" id="IPR008979">
    <property type="entry name" value="Galactose-bd-like_sf"/>
</dbReference>
<dbReference type="SUPFAM" id="SSF49785">
    <property type="entry name" value="Galactose-binding domain-like"/>
    <property type="match status" value="1"/>
</dbReference>
<dbReference type="Gene3D" id="2.60.40.1220">
    <property type="match status" value="7"/>
</dbReference>
<dbReference type="Pfam" id="PF13205">
    <property type="entry name" value="Big_5"/>
    <property type="match status" value="8"/>
</dbReference>
<dbReference type="Gene3D" id="2.60.120.260">
    <property type="entry name" value="Galactose-binding domain-like"/>
    <property type="match status" value="1"/>
</dbReference>
<keyword evidence="1" id="KW-0732">Signal</keyword>
<feature type="domain" description="SbsA Ig-like" evidence="3">
    <location>
        <begin position="938"/>
        <end position="1019"/>
    </location>
</feature>
<dbReference type="RefSeq" id="WP_256620588.1">
    <property type="nucleotide sequence ID" value="NZ_JANIBC010000031.1"/>
</dbReference>
<proteinExistence type="predicted"/>
<gene>
    <name evidence="4" type="ORF">NOG11_14795</name>
</gene>
<accession>A0A9X2RLB4</accession>
<feature type="compositionally biased region" description="Polar residues" evidence="2">
    <location>
        <begin position="594"/>
        <end position="606"/>
    </location>
</feature>
<dbReference type="EMBL" id="JANIBC010000031">
    <property type="protein sequence ID" value="MCQ8186648.1"/>
    <property type="molecule type" value="Genomic_DNA"/>
</dbReference>
<feature type="domain" description="SbsA Ig-like" evidence="3">
    <location>
        <begin position="598"/>
        <end position="694"/>
    </location>
</feature>
<dbReference type="InterPro" id="IPR032812">
    <property type="entry name" value="SbsA_Ig"/>
</dbReference>
<dbReference type="Proteomes" id="UP001142610">
    <property type="component" value="Unassembled WGS sequence"/>
</dbReference>
<dbReference type="AlphaFoldDB" id="A0A9X2RLB4"/>
<feature type="non-terminal residue" evidence="4">
    <location>
        <position position="1020"/>
    </location>
</feature>
<reference evidence="4" key="1">
    <citation type="submission" date="2022-07" db="EMBL/GenBank/DDBJ databases">
        <title>Parvularcula maris sp. nov., an algicidal bacterium isolated from seawater.</title>
        <authorList>
            <person name="Li F."/>
        </authorList>
    </citation>
    <scope>NUCLEOTIDE SEQUENCE</scope>
    <source>
        <strain evidence="4">BGMRC 0090</strain>
    </source>
</reference>
<feature type="domain" description="SbsA Ig-like" evidence="3">
    <location>
        <begin position="381"/>
        <end position="479"/>
    </location>
</feature>
<feature type="domain" description="SbsA Ig-like" evidence="3">
    <location>
        <begin position="270"/>
        <end position="365"/>
    </location>
</feature>
<feature type="domain" description="SbsA Ig-like" evidence="3">
    <location>
        <begin position="18"/>
        <end position="117"/>
    </location>
</feature>
<feature type="domain" description="SbsA Ig-like" evidence="3">
    <location>
        <begin position="715"/>
        <end position="819"/>
    </location>
</feature>
<feature type="region of interest" description="Disordered" evidence="2">
    <location>
        <begin position="587"/>
        <end position="606"/>
    </location>
</feature>
<feature type="domain" description="SbsA Ig-like" evidence="3">
    <location>
        <begin position="486"/>
        <end position="589"/>
    </location>
</feature>
<keyword evidence="5" id="KW-1185">Reference proteome</keyword>